<keyword evidence="2" id="KW-1185">Reference proteome</keyword>
<gene>
    <name evidence="1" type="ORF">GCM10009864_47170</name>
</gene>
<reference evidence="2" key="1">
    <citation type="journal article" date="2019" name="Int. J. Syst. Evol. Microbiol.">
        <title>The Global Catalogue of Microorganisms (GCM) 10K type strain sequencing project: providing services to taxonomists for standard genome sequencing and annotation.</title>
        <authorList>
            <consortium name="The Broad Institute Genomics Platform"/>
            <consortium name="The Broad Institute Genome Sequencing Center for Infectious Disease"/>
            <person name="Wu L."/>
            <person name="Ma J."/>
        </authorList>
    </citation>
    <scope>NUCLEOTIDE SEQUENCE [LARGE SCALE GENOMIC DNA]</scope>
    <source>
        <strain evidence="2">JCM 16374</strain>
    </source>
</reference>
<dbReference type="RefSeq" id="WP_344579262.1">
    <property type="nucleotide sequence ID" value="NZ_BAAARK010000016.1"/>
</dbReference>
<accession>A0ABP6ER66</accession>
<evidence type="ECO:0000313" key="2">
    <source>
        <dbReference type="Proteomes" id="UP001500994"/>
    </source>
</evidence>
<organism evidence="1 2">
    <name type="scientific">Streptomyces lunalinharesii</name>
    <dbReference type="NCBI Taxonomy" id="333384"/>
    <lineage>
        <taxon>Bacteria</taxon>
        <taxon>Bacillati</taxon>
        <taxon>Actinomycetota</taxon>
        <taxon>Actinomycetes</taxon>
        <taxon>Kitasatosporales</taxon>
        <taxon>Streptomycetaceae</taxon>
        <taxon>Streptomyces</taxon>
    </lineage>
</organism>
<comment type="caution">
    <text evidence="1">The sequence shown here is derived from an EMBL/GenBank/DDBJ whole genome shotgun (WGS) entry which is preliminary data.</text>
</comment>
<proteinExistence type="predicted"/>
<evidence type="ECO:0000313" key="1">
    <source>
        <dbReference type="EMBL" id="GAA2671451.1"/>
    </source>
</evidence>
<name>A0ABP6ER66_9ACTN</name>
<dbReference type="Proteomes" id="UP001500994">
    <property type="component" value="Unassembled WGS sequence"/>
</dbReference>
<sequence>MEWINPKYADIVASLRIAKIAIASEDDRPLRGFLVDPAPEPKQD</sequence>
<dbReference type="EMBL" id="BAAARK010000016">
    <property type="protein sequence ID" value="GAA2671451.1"/>
    <property type="molecule type" value="Genomic_DNA"/>
</dbReference>
<protein>
    <submittedName>
        <fullName evidence="1">Uncharacterized protein</fullName>
    </submittedName>
</protein>